<dbReference type="EMBL" id="JANKHO010003004">
    <property type="protein sequence ID" value="KAJ3486922.1"/>
    <property type="molecule type" value="Genomic_DNA"/>
</dbReference>
<accession>A0A9W8JPE8</accession>
<name>A0A9W8JPE8_9AGAR</name>
<keyword evidence="3" id="KW-1185">Reference proteome</keyword>
<dbReference type="InterPro" id="IPR022698">
    <property type="entry name" value="OrsD"/>
</dbReference>
<feature type="region of interest" description="Disordered" evidence="1">
    <location>
        <begin position="42"/>
        <end position="158"/>
    </location>
</feature>
<dbReference type="AlphaFoldDB" id="A0A9W8JPE8"/>
<feature type="compositionally biased region" description="Acidic residues" evidence="1">
    <location>
        <begin position="448"/>
        <end position="458"/>
    </location>
</feature>
<feature type="region of interest" description="Disordered" evidence="1">
    <location>
        <begin position="437"/>
        <end position="473"/>
    </location>
</feature>
<dbReference type="Proteomes" id="UP001148786">
    <property type="component" value="Unassembled WGS sequence"/>
</dbReference>
<comment type="caution">
    <text evidence="2">The sequence shown here is derived from an EMBL/GenBank/DDBJ whole genome shotgun (WGS) entry which is preliminary data.</text>
</comment>
<evidence type="ECO:0000313" key="2">
    <source>
        <dbReference type="EMBL" id="KAJ3486922.1"/>
    </source>
</evidence>
<evidence type="ECO:0000256" key="1">
    <source>
        <dbReference type="SAM" id="MobiDB-lite"/>
    </source>
</evidence>
<proteinExistence type="predicted"/>
<feature type="compositionally biased region" description="Low complexity" evidence="1">
    <location>
        <begin position="125"/>
        <end position="139"/>
    </location>
</feature>
<sequence length="473" mass="53345">MYASIYLRTLRPPVSDFDFCGAPLFNFNFNSTNQFNLNIGASPLAAPDSTHQPSSQAPAPSPSSRRLEHVRQHPSTRILEHCLDPASSKANCSTDAEGAEAGLRRSNHLQHPPQRCQEQEDDANDIGSKDASNSSSAGESDSDDCPIEGPDEDEGEGFPVPSQIMLLLVKLNLYIVPLRHFSDLPSLIVCGHPDCRKGISLKAAAYVVGTRKDQYHSHGISLPLQGVKRVKEWIVSQHSCLVDQKNAPVHLLPNTQAFPHLDLYQDGLQCLFHKTCTYVAENMGSLDKHVRVDHKDKSMYHSLSYKSGILYQCFFRGRARPGECYFFKVLKPRSNPAASDQQDLFSLYLSTYPEHGEDAAHDYILLRSDRREMPLFLQIAGFPNHIFKHIKKGADNDSEDEPEPERDDICAIKNSDKELEKAEIEELMGQILDEELLAKIQEASDDKKEEEEEEEEDGPPQWIRPKEQERWQQ</sequence>
<feature type="compositionally biased region" description="Basic and acidic residues" evidence="1">
    <location>
        <begin position="464"/>
        <end position="473"/>
    </location>
</feature>
<organism evidence="2 3">
    <name type="scientific">Agrocybe chaxingu</name>
    <dbReference type="NCBI Taxonomy" id="84603"/>
    <lineage>
        <taxon>Eukaryota</taxon>
        <taxon>Fungi</taxon>
        <taxon>Dikarya</taxon>
        <taxon>Basidiomycota</taxon>
        <taxon>Agaricomycotina</taxon>
        <taxon>Agaricomycetes</taxon>
        <taxon>Agaricomycetidae</taxon>
        <taxon>Agaricales</taxon>
        <taxon>Agaricineae</taxon>
        <taxon>Strophariaceae</taxon>
        <taxon>Agrocybe</taxon>
    </lineage>
</organism>
<reference evidence="2" key="1">
    <citation type="submission" date="2022-07" db="EMBL/GenBank/DDBJ databases">
        <title>Genome Sequence of Agrocybe chaxingu.</title>
        <authorList>
            <person name="Buettner E."/>
        </authorList>
    </citation>
    <scope>NUCLEOTIDE SEQUENCE</scope>
    <source>
        <strain evidence="2">MP-N11</strain>
    </source>
</reference>
<dbReference type="Pfam" id="PF12013">
    <property type="entry name" value="OrsD"/>
    <property type="match status" value="1"/>
</dbReference>
<feature type="compositionally biased region" description="Low complexity" evidence="1">
    <location>
        <begin position="52"/>
        <end position="64"/>
    </location>
</feature>
<feature type="compositionally biased region" description="Acidic residues" evidence="1">
    <location>
        <begin position="140"/>
        <end position="156"/>
    </location>
</feature>
<evidence type="ECO:0000313" key="3">
    <source>
        <dbReference type="Proteomes" id="UP001148786"/>
    </source>
</evidence>
<gene>
    <name evidence="2" type="ORF">NLJ89_g11765</name>
</gene>
<protein>
    <submittedName>
        <fullName evidence="2">Uncharacterized protein</fullName>
    </submittedName>
</protein>